<keyword evidence="1" id="KW-0175">Coiled coil</keyword>
<dbReference type="Proteomes" id="UP000824265">
    <property type="component" value="Unassembled WGS sequence"/>
</dbReference>
<protein>
    <submittedName>
        <fullName evidence="2">Uncharacterized protein</fullName>
    </submittedName>
</protein>
<evidence type="ECO:0000313" key="3">
    <source>
        <dbReference type="Proteomes" id="UP000824265"/>
    </source>
</evidence>
<evidence type="ECO:0000313" key="2">
    <source>
        <dbReference type="EMBL" id="HIW80509.1"/>
    </source>
</evidence>
<name>A0A9D1R3C2_9FIRM</name>
<gene>
    <name evidence="2" type="ORF">H9742_03110</name>
</gene>
<proteinExistence type="predicted"/>
<sequence length="207" mass="24255">MGSEDKKEIFSGALQGKKIPILTLDNKWYRLLDETGRTAAGELTEHLNELLRRQGKLNTESKEIRKLKKKLMSEIVPMVNEAEQSQNAALEQKIEDNKRLIAECNEKLEKYQDEMLELPGEIDRVNFQLMLFTMECCYRTMKENQGAIQEITDWVTQVRIDLKKNLIRRQEMEQQNQEIYSYMHDVFGADVVDLFDMSMLPENSSEK</sequence>
<dbReference type="AlphaFoldDB" id="A0A9D1R3C2"/>
<dbReference type="EMBL" id="DXGH01000014">
    <property type="protein sequence ID" value="HIW80509.1"/>
    <property type="molecule type" value="Genomic_DNA"/>
</dbReference>
<evidence type="ECO:0000256" key="1">
    <source>
        <dbReference type="SAM" id="Coils"/>
    </source>
</evidence>
<accession>A0A9D1R3C2</accession>
<feature type="coiled-coil region" evidence="1">
    <location>
        <begin position="80"/>
        <end position="114"/>
    </location>
</feature>
<organism evidence="2 3">
    <name type="scientific">Candidatus Acetatifactor stercoripullorum</name>
    <dbReference type="NCBI Taxonomy" id="2838414"/>
    <lineage>
        <taxon>Bacteria</taxon>
        <taxon>Bacillati</taxon>
        <taxon>Bacillota</taxon>
        <taxon>Clostridia</taxon>
        <taxon>Lachnospirales</taxon>
        <taxon>Lachnospiraceae</taxon>
        <taxon>Acetatifactor</taxon>
    </lineage>
</organism>
<dbReference type="RefSeq" id="WP_318705120.1">
    <property type="nucleotide sequence ID" value="NZ_CALWMU010000018.1"/>
</dbReference>
<comment type="caution">
    <text evidence="2">The sequence shown here is derived from an EMBL/GenBank/DDBJ whole genome shotgun (WGS) entry which is preliminary data.</text>
</comment>
<reference evidence="2" key="1">
    <citation type="journal article" date="2021" name="PeerJ">
        <title>Extensive microbial diversity within the chicken gut microbiome revealed by metagenomics and culture.</title>
        <authorList>
            <person name="Gilroy R."/>
            <person name="Ravi A."/>
            <person name="Getino M."/>
            <person name="Pursley I."/>
            <person name="Horton D.L."/>
            <person name="Alikhan N.F."/>
            <person name="Baker D."/>
            <person name="Gharbi K."/>
            <person name="Hall N."/>
            <person name="Watson M."/>
            <person name="Adriaenssens E.M."/>
            <person name="Foster-Nyarko E."/>
            <person name="Jarju S."/>
            <person name="Secka A."/>
            <person name="Antonio M."/>
            <person name="Oren A."/>
            <person name="Chaudhuri R.R."/>
            <person name="La Ragione R."/>
            <person name="Hildebrand F."/>
            <person name="Pallen M.J."/>
        </authorList>
    </citation>
    <scope>NUCLEOTIDE SEQUENCE</scope>
    <source>
        <strain evidence="2">CHK195-6426</strain>
    </source>
</reference>
<reference evidence="2" key="2">
    <citation type="submission" date="2021-04" db="EMBL/GenBank/DDBJ databases">
        <authorList>
            <person name="Gilroy R."/>
        </authorList>
    </citation>
    <scope>NUCLEOTIDE SEQUENCE</scope>
    <source>
        <strain evidence="2">CHK195-6426</strain>
    </source>
</reference>